<dbReference type="GeneID" id="19109278"/>
<dbReference type="AlphaFoldDB" id="M2N6T3"/>
<reference evidence="1 2" key="1">
    <citation type="journal article" date="2012" name="PLoS Pathog.">
        <title>Diverse lifestyles and strategies of plant pathogenesis encoded in the genomes of eighteen Dothideomycetes fungi.</title>
        <authorList>
            <person name="Ohm R.A."/>
            <person name="Feau N."/>
            <person name="Henrissat B."/>
            <person name="Schoch C.L."/>
            <person name="Horwitz B.A."/>
            <person name="Barry K.W."/>
            <person name="Condon B.J."/>
            <person name="Copeland A.C."/>
            <person name="Dhillon B."/>
            <person name="Glaser F."/>
            <person name="Hesse C.N."/>
            <person name="Kosti I."/>
            <person name="LaButti K."/>
            <person name="Lindquist E.A."/>
            <person name="Lucas S."/>
            <person name="Salamov A.A."/>
            <person name="Bradshaw R.E."/>
            <person name="Ciuffetti L."/>
            <person name="Hamelin R.C."/>
            <person name="Kema G.H.J."/>
            <person name="Lawrence C."/>
            <person name="Scott J.A."/>
            <person name="Spatafora J.W."/>
            <person name="Turgeon B.G."/>
            <person name="de Wit P.J.G.M."/>
            <person name="Zhong S."/>
            <person name="Goodwin S.B."/>
            <person name="Grigoriev I.V."/>
        </authorList>
    </citation>
    <scope>NUCLEOTIDE SEQUENCE [LARGE SCALE GENOMIC DNA]</scope>
    <source>
        <strain evidence="1 2">UAMH 10762</strain>
    </source>
</reference>
<sequence length="67" mass="7795">MPQGAVGYVGIDEPNMWGHPLGPRMYPAEHIDDYSIQQRTVDPDWSPPPDYGGRFWDERLRPYGYWG</sequence>
<organism evidence="1 2">
    <name type="scientific">Baudoinia panamericana (strain UAMH 10762)</name>
    <name type="common">Angels' share fungus</name>
    <name type="synonym">Baudoinia compniacensis (strain UAMH 10762)</name>
    <dbReference type="NCBI Taxonomy" id="717646"/>
    <lineage>
        <taxon>Eukaryota</taxon>
        <taxon>Fungi</taxon>
        <taxon>Dikarya</taxon>
        <taxon>Ascomycota</taxon>
        <taxon>Pezizomycotina</taxon>
        <taxon>Dothideomycetes</taxon>
        <taxon>Dothideomycetidae</taxon>
        <taxon>Mycosphaerellales</taxon>
        <taxon>Teratosphaeriaceae</taxon>
        <taxon>Baudoinia</taxon>
    </lineage>
</organism>
<accession>M2N6T3</accession>
<dbReference type="OrthoDB" id="3835399at2759"/>
<dbReference type="RefSeq" id="XP_007673345.1">
    <property type="nucleotide sequence ID" value="XM_007675155.1"/>
</dbReference>
<dbReference type="KEGG" id="bcom:BAUCODRAFT_153928"/>
<evidence type="ECO:0000313" key="2">
    <source>
        <dbReference type="Proteomes" id="UP000011761"/>
    </source>
</evidence>
<dbReference type="EMBL" id="KB445551">
    <property type="protein sequence ID" value="EMC99808.1"/>
    <property type="molecule type" value="Genomic_DNA"/>
</dbReference>
<gene>
    <name evidence="1" type="ORF">BAUCODRAFT_153928</name>
</gene>
<dbReference type="HOGENOM" id="CLU_2811934_0_0_1"/>
<name>M2N6T3_BAUPA</name>
<proteinExistence type="predicted"/>
<dbReference type="Proteomes" id="UP000011761">
    <property type="component" value="Unassembled WGS sequence"/>
</dbReference>
<keyword evidence="2" id="KW-1185">Reference proteome</keyword>
<evidence type="ECO:0000313" key="1">
    <source>
        <dbReference type="EMBL" id="EMC99808.1"/>
    </source>
</evidence>
<protein>
    <submittedName>
        <fullName evidence="1">Uncharacterized protein</fullName>
    </submittedName>
</protein>